<dbReference type="GO" id="GO:0004499">
    <property type="term" value="F:N,N-dimethylaniline monooxygenase activity"/>
    <property type="evidence" value="ECO:0007669"/>
    <property type="project" value="InterPro"/>
</dbReference>
<proteinExistence type="inferred from homology"/>
<dbReference type="AlphaFoldDB" id="A0A2K3JXA1"/>
<dbReference type="InterPro" id="IPR036188">
    <property type="entry name" value="FAD/NAD-bd_sf"/>
</dbReference>
<keyword evidence="3" id="KW-0274">FAD</keyword>
<evidence type="ECO:0000256" key="3">
    <source>
        <dbReference type="ARBA" id="ARBA00022827"/>
    </source>
</evidence>
<evidence type="ECO:0000313" key="5">
    <source>
        <dbReference type="EMBL" id="PNX58667.1"/>
    </source>
</evidence>
<reference evidence="5 6" key="1">
    <citation type="journal article" date="2014" name="Am. J. Bot.">
        <title>Genome assembly and annotation for red clover (Trifolium pratense; Fabaceae).</title>
        <authorList>
            <person name="Istvanek J."/>
            <person name="Jaros M."/>
            <person name="Krenek A."/>
            <person name="Repkova J."/>
        </authorList>
    </citation>
    <scope>NUCLEOTIDE SEQUENCE [LARGE SCALE GENOMIC DNA]</scope>
    <source>
        <strain evidence="6">cv. Tatra</strain>
        <tissue evidence="5">Young leaves</tissue>
    </source>
</reference>
<dbReference type="ExpressionAtlas" id="A0A2K3JXA1">
    <property type="expression patterns" value="baseline"/>
</dbReference>
<keyword evidence="4" id="KW-0560">Oxidoreductase</keyword>
<dbReference type="GO" id="GO:0050660">
    <property type="term" value="F:flavin adenine dinucleotide binding"/>
    <property type="evidence" value="ECO:0007669"/>
    <property type="project" value="InterPro"/>
</dbReference>
<dbReference type="GO" id="GO:0050661">
    <property type="term" value="F:NADP binding"/>
    <property type="evidence" value="ECO:0007669"/>
    <property type="project" value="InterPro"/>
</dbReference>
<comment type="similarity">
    <text evidence="1">Belongs to the FMO family.</text>
</comment>
<dbReference type="SUPFAM" id="SSF51905">
    <property type="entry name" value="FAD/NAD(P)-binding domain"/>
    <property type="match status" value="1"/>
</dbReference>
<accession>A0A2K3JXA1</accession>
<protein>
    <submittedName>
        <fullName evidence="5">Flavin-containing monooxygenase FMO GS-OX-like protein 9-like protein</fullName>
    </submittedName>
</protein>
<dbReference type="Gene3D" id="3.50.50.60">
    <property type="entry name" value="FAD/NAD(P)-binding domain"/>
    <property type="match status" value="2"/>
</dbReference>
<keyword evidence="5" id="KW-0503">Monooxygenase</keyword>
<dbReference type="PANTHER" id="PTHR23023">
    <property type="entry name" value="DIMETHYLANILINE MONOOXYGENASE"/>
    <property type="match status" value="1"/>
</dbReference>
<dbReference type="EMBL" id="ASHM01128709">
    <property type="protein sequence ID" value="PNX58667.1"/>
    <property type="molecule type" value="Genomic_DNA"/>
</dbReference>
<dbReference type="Pfam" id="PF00743">
    <property type="entry name" value="FMO-like"/>
    <property type="match status" value="1"/>
</dbReference>
<evidence type="ECO:0000256" key="4">
    <source>
        <dbReference type="ARBA" id="ARBA00023002"/>
    </source>
</evidence>
<evidence type="ECO:0000313" key="6">
    <source>
        <dbReference type="Proteomes" id="UP000236291"/>
    </source>
</evidence>
<feature type="non-terminal residue" evidence="5">
    <location>
        <position position="74"/>
    </location>
</feature>
<dbReference type="Proteomes" id="UP000236291">
    <property type="component" value="Unassembled WGS sequence"/>
</dbReference>
<name>A0A2K3JXA1_TRIPR</name>
<reference evidence="5 6" key="2">
    <citation type="journal article" date="2017" name="Front. Plant Sci.">
        <title>Gene Classification and Mining of Molecular Markers Useful in Red Clover (Trifolium pratense) Breeding.</title>
        <authorList>
            <person name="Istvanek J."/>
            <person name="Dluhosova J."/>
            <person name="Dluhos P."/>
            <person name="Patkova L."/>
            <person name="Nedelnik J."/>
            <person name="Repkova J."/>
        </authorList>
    </citation>
    <scope>NUCLEOTIDE SEQUENCE [LARGE SCALE GENOMIC DNA]</scope>
    <source>
        <strain evidence="6">cv. Tatra</strain>
        <tissue evidence="5">Young leaves</tissue>
    </source>
</reference>
<gene>
    <name evidence="5" type="ORF">L195_g059305</name>
</gene>
<sequence>MLDDYGVCGNDLKWIVRSKEKNSEKVVEEVFDAVVVATGHYSQPKLPSIKGMDTWKRKQMHSHIYRTPEPFHNE</sequence>
<evidence type="ECO:0000256" key="1">
    <source>
        <dbReference type="ARBA" id="ARBA00009183"/>
    </source>
</evidence>
<dbReference type="InterPro" id="IPR050346">
    <property type="entry name" value="FMO-like"/>
</dbReference>
<evidence type="ECO:0000256" key="2">
    <source>
        <dbReference type="ARBA" id="ARBA00022630"/>
    </source>
</evidence>
<dbReference type="InterPro" id="IPR020946">
    <property type="entry name" value="Flavin_mOase-like"/>
</dbReference>
<organism evidence="5 6">
    <name type="scientific">Trifolium pratense</name>
    <name type="common">Red clover</name>
    <dbReference type="NCBI Taxonomy" id="57577"/>
    <lineage>
        <taxon>Eukaryota</taxon>
        <taxon>Viridiplantae</taxon>
        <taxon>Streptophyta</taxon>
        <taxon>Embryophyta</taxon>
        <taxon>Tracheophyta</taxon>
        <taxon>Spermatophyta</taxon>
        <taxon>Magnoliopsida</taxon>
        <taxon>eudicotyledons</taxon>
        <taxon>Gunneridae</taxon>
        <taxon>Pentapetalae</taxon>
        <taxon>rosids</taxon>
        <taxon>fabids</taxon>
        <taxon>Fabales</taxon>
        <taxon>Fabaceae</taxon>
        <taxon>Papilionoideae</taxon>
        <taxon>50 kb inversion clade</taxon>
        <taxon>NPAAA clade</taxon>
        <taxon>Hologalegina</taxon>
        <taxon>IRL clade</taxon>
        <taxon>Trifolieae</taxon>
        <taxon>Trifolium</taxon>
    </lineage>
</organism>
<dbReference type="STRING" id="57577.A0A2K3JXA1"/>
<comment type="caution">
    <text evidence="5">The sequence shown here is derived from an EMBL/GenBank/DDBJ whole genome shotgun (WGS) entry which is preliminary data.</text>
</comment>
<keyword evidence="2" id="KW-0285">Flavoprotein</keyword>